<organism evidence="2 3">
    <name type="scientific">Nakamurella leprariae</name>
    <dbReference type="NCBI Taxonomy" id="2803911"/>
    <lineage>
        <taxon>Bacteria</taxon>
        <taxon>Bacillati</taxon>
        <taxon>Actinomycetota</taxon>
        <taxon>Actinomycetes</taxon>
        <taxon>Nakamurellales</taxon>
        <taxon>Nakamurellaceae</taxon>
        <taxon>Nakamurella</taxon>
    </lineage>
</organism>
<proteinExistence type="predicted"/>
<keyword evidence="3" id="KW-1185">Reference proteome</keyword>
<dbReference type="SUPFAM" id="SSF53254">
    <property type="entry name" value="Phosphoglycerate mutase-like"/>
    <property type="match status" value="1"/>
</dbReference>
<dbReference type="Proteomes" id="UP000663792">
    <property type="component" value="Unassembled WGS sequence"/>
</dbReference>
<dbReference type="Gene3D" id="3.40.50.1240">
    <property type="entry name" value="Phosphoglycerate mutase-like"/>
    <property type="match status" value="1"/>
</dbReference>
<sequence length="264" mass="27881">MTILLLARHGQTPSNAQGLLDTAVPGPSLTELGRQQAQALADAIAHQPVRTIWASNQTRAQETAEPAAAQFGLPVGVLPGLREVDAGDMEMANDRPSVDRYLHALGEWMQGRFDVRMPGGELGYDVIERYDRAIEDAVSAVSSDDGAVLVVSHGAIIRTWATVRAQNLEPGYGSRNPLSNTGVVVLEGDPERGWNAVQWMDQAIGGPEVSADGADGPAADPAPLDVTSAAEAAEAFAVGTEPDTTDITDGEDDAYTRWRTRAGG</sequence>
<dbReference type="PANTHER" id="PTHR48100">
    <property type="entry name" value="BROAD-SPECIFICITY PHOSPHATASE YOR283W-RELATED"/>
    <property type="match status" value="1"/>
</dbReference>
<comment type="caution">
    <text evidence="2">The sequence shown here is derived from an EMBL/GenBank/DDBJ whole genome shotgun (WGS) entry which is preliminary data.</text>
</comment>
<accession>A0A938YDY5</accession>
<dbReference type="InterPro" id="IPR050275">
    <property type="entry name" value="PGM_Phosphatase"/>
</dbReference>
<dbReference type="Pfam" id="PF00300">
    <property type="entry name" value="His_Phos_1"/>
    <property type="match status" value="1"/>
</dbReference>
<dbReference type="SMART" id="SM00855">
    <property type="entry name" value="PGAM"/>
    <property type="match status" value="1"/>
</dbReference>
<dbReference type="EMBL" id="JAERWK010000014">
    <property type="protein sequence ID" value="MBM9467803.1"/>
    <property type="molecule type" value="Genomic_DNA"/>
</dbReference>
<dbReference type="CDD" id="cd07067">
    <property type="entry name" value="HP_PGM_like"/>
    <property type="match status" value="1"/>
</dbReference>
<dbReference type="RefSeq" id="WP_205260766.1">
    <property type="nucleotide sequence ID" value="NZ_JAERWK010000014.1"/>
</dbReference>
<evidence type="ECO:0000313" key="2">
    <source>
        <dbReference type="EMBL" id="MBM9467803.1"/>
    </source>
</evidence>
<dbReference type="InterPro" id="IPR013078">
    <property type="entry name" value="His_Pase_superF_clade-1"/>
</dbReference>
<evidence type="ECO:0000313" key="3">
    <source>
        <dbReference type="Proteomes" id="UP000663792"/>
    </source>
</evidence>
<dbReference type="InterPro" id="IPR029033">
    <property type="entry name" value="His_PPase_superfam"/>
</dbReference>
<dbReference type="GO" id="GO:0016791">
    <property type="term" value="F:phosphatase activity"/>
    <property type="evidence" value="ECO:0007669"/>
    <property type="project" value="TreeGrafter"/>
</dbReference>
<evidence type="ECO:0000256" key="1">
    <source>
        <dbReference type="SAM" id="MobiDB-lite"/>
    </source>
</evidence>
<dbReference type="PROSITE" id="PS00175">
    <property type="entry name" value="PG_MUTASE"/>
    <property type="match status" value="1"/>
</dbReference>
<feature type="region of interest" description="Disordered" evidence="1">
    <location>
        <begin position="238"/>
        <end position="264"/>
    </location>
</feature>
<feature type="compositionally biased region" description="Acidic residues" evidence="1">
    <location>
        <begin position="243"/>
        <end position="253"/>
    </location>
</feature>
<dbReference type="AlphaFoldDB" id="A0A938YDY5"/>
<dbReference type="PANTHER" id="PTHR48100:SF58">
    <property type="entry name" value="PE-PGRS FAMILY PROTEIN PE_PGRS11"/>
    <property type="match status" value="1"/>
</dbReference>
<name>A0A938YDY5_9ACTN</name>
<dbReference type="GO" id="GO:0005737">
    <property type="term" value="C:cytoplasm"/>
    <property type="evidence" value="ECO:0007669"/>
    <property type="project" value="TreeGrafter"/>
</dbReference>
<reference evidence="2" key="1">
    <citation type="submission" date="2021-01" db="EMBL/GenBank/DDBJ databases">
        <title>YIM 132084 draft genome.</title>
        <authorList>
            <person name="An D."/>
        </authorList>
    </citation>
    <scope>NUCLEOTIDE SEQUENCE</scope>
    <source>
        <strain evidence="2">YIM 132084</strain>
    </source>
</reference>
<protein>
    <submittedName>
        <fullName evidence="2">Histidine phosphatase family protein</fullName>
    </submittedName>
</protein>
<gene>
    <name evidence="2" type="ORF">JL106_10970</name>
</gene>
<dbReference type="InterPro" id="IPR001345">
    <property type="entry name" value="PG/BPGM_mutase_AS"/>
</dbReference>